<dbReference type="EMBL" id="CP031047">
    <property type="protein sequence ID" value="QDZ24619.1"/>
    <property type="molecule type" value="Genomic_DNA"/>
</dbReference>
<protein>
    <submittedName>
        <fullName evidence="3">Uncharacterized protein</fullName>
    </submittedName>
</protein>
<evidence type="ECO:0000313" key="4">
    <source>
        <dbReference type="Proteomes" id="UP000316726"/>
    </source>
</evidence>
<name>A0A5B8MVQ2_9CHLO</name>
<feature type="compositionally biased region" description="Gly residues" evidence="1">
    <location>
        <begin position="68"/>
        <end position="77"/>
    </location>
</feature>
<reference evidence="3 4" key="1">
    <citation type="submission" date="2018-07" db="EMBL/GenBank/DDBJ databases">
        <title>The complete nuclear genome of the prasinophyte Chloropicon primus (CCMP1205).</title>
        <authorList>
            <person name="Pombert J.-F."/>
            <person name="Otis C."/>
            <person name="Turmel M."/>
            <person name="Lemieux C."/>
        </authorList>
    </citation>
    <scope>NUCLEOTIDE SEQUENCE [LARGE SCALE GENOMIC DNA]</scope>
    <source>
        <strain evidence="3 4">CCMP1205</strain>
    </source>
</reference>
<evidence type="ECO:0000256" key="1">
    <source>
        <dbReference type="SAM" id="MobiDB-lite"/>
    </source>
</evidence>
<organism evidence="3 4">
    <name type="scientific">Chloropicon primus</name>
    <dbReference type="NCBI Taxonomy" id="1764295"/>
    <lineage>
        <taxon>Eukaryota</taxon>
        <taxon>Viridiplantae</taxon>
        <taxon>Chlorophyta</taxon>
        <taxon>Chloropicophyceae</taxon>
        <taxon>Chloropicales</taxon>
        <taxon>Chloropicaceae</taxon>
        <taxon>Chloropicon</taxon>
    </lineage>
</organism>
<proteinExistence type="predicted"/>
<keyword evidence="2" id="KW-0732">Signal</keyword>
<keyword evidence="4" id="KW-1185">Reference proteome</keyword>
<dbReference type="Proteomes" id="UP000316726">
    <property type="component" value="Chromosome 14"/>
</dbReference>
<feature type="region of interest" description="Disordered" evidence="1">
    <location>
        <begin position="59"/>
        <end position="83"/>
    </location>
</feature>
<evidence type="ECO:0000313" key="3">
    <source>
        <dbReference type="EMBL" id="QDZ24619.1"/>
    </source>
</evidence>
<dbReference type="AlphaFoldDB" id="A0A5B8MVQ2"/>
<gene>
    <name evidence="3" type="ORF">A3770_14p71370</name>
</gene>
<feature type="signal peptide" evidence="2">
    <location>
        <begin position="1"/>
        <end position="24"/>
    </location>
</feature>
<sequence>MGLGLGTWLALGAACTCTTAAVSASTVLYRGTLFNEEGANSFLIRFFLRRKGLDEQGEPLQAKASRGMDGGKVGGRGRQTTSIPCGFQPSEAGAIDPVLRRRAVPTALKALGISTAMAATVGAAGAALLYYSTQGDGSGDGEEGERDLRQILDDSFKGRASRGG</sequence>
<evidence type="ECO:0000256" key="2">
    <source>
        <dbReference type="SAM" id="SignalP"/>
    </source>
</evidence>
<accession>A0A5B8MVQ2</accession>
<feature type="chain" id="PRO_5022937544" evidence="2">
    <location>
        <begin position="25"/>
        <end position="164"/>
    </location>
</feature>